<dbReference type="InterPro" id="IPR017896">
    <property type="entry name" value="4Fe4S_Fe-S-bd"/>
</dbReference>
<feature type="domain" description="4Fe-4S ferredoxin-type" evidence="7">
    <location>
        <begin position="38"/>
        <end position="68"/>
    </location>
</feature>
<evidence type="ECO:0000259" key="7">
    <source>
        <dbReference type="PROSITE" id="PS51379"/>
    </source>
</evidence>
<dbReference type="CDD" id="cd16373">
    <property type="entry name" value="DMSOR_beta_like"/>
    <property type="match status" value="1"/>
</dbReference>
<dbReference type="Proteomes" id="UP001231362">
    <property type="component" value="Unassembled WGS sequence"/>
</dbReference>
<dbReference type="SUPFAM" id="SSF54862">
    <property type="entry name" value="4Fe-4S ferredoxins"/>
    <property type="match status" value="1"/>
</dbReference>
<name>A0ABT9V6X1_9BACL</name>
<dbReference type="EMBL" id="JAUSTU010000014">
    <property type="protein sequence ID" value="MDQ0156698.1"/>
    <property type="molecule type" value="Genomic_DNA"/>
</dbReference>
<evidence type="ECO:0000256" key="1">
    <source>
        <dbReference type="ARBA" id="ARBA00001966"/>
    </source>
</evidence>
<organism evidence="8 9">
    <name type="scientific">Anoxybacillus andreesenii</name>
    <dbReference type="NCBI Taxonomy" id="1325932"/>
    <lineage>
        <taxon>Bacteria</taxon>
        <taxon>Bacillati</taxon>
        <taxon>Bacillota</taxon>
        <taxon>Bacilli</taxon>
        <taxon>Bacillales</taxon>
        <taxon>Anoxybacillaceae</taxon>
        <taxon>Anoxybacillus</taxon>
    </lineage>
</organism>
<keyword evidence="9" id="KW-1185">Reference proteome</keyword>
<dbReference type="Pfam" id="PF12838">
    <property type="entry name" value="Fer4_7"/>
    <property type="match status" value="1"/>
</dbReference>
<evidence type="ECO:0000313" key="9">
    <source>
        <dbReference type="Proteomes" id="UP001231362"/>
    </source>
</evidence>
<proteinExistence type="predicted"/>
<comment type="cofactor">
    <cofactor evidence="1">
        <name>[4Fe-4S] cluster</name>
        <dbReference type="ChEBI" id="CHEBI:49883"/>
    </cofactor>
</comment>
<comment type="caution">
    <text evidence="8">The sequence shown here is derived from an EMBL/GenBank/DDBJ whole genome shotgun (WGS) entry which is preliminary data.</text>
</comment>
<dbReference type="RefSeq" id="WP_307151200.1">
    <property type="nucleotide sequence ID" value="NZ_JAUSTU010000014.1"/>
</dbReference>
<keyword evidence="5" id="KW-0408">Iron</keyword>
<dbReference type="Pfam" id="PF13237">
    <property type="entry name" value="Fer4_10"/>
    <property type="match status" value="1"/>
</dbReference>
<dbReference type="PROSITE" id="PS00198">
    <property type="entry name" value="4FE4S_FER_1"/>
    <property type="match status" value="1"/>
</dbReference>
<evidence type="ECO:0000256" key="4">
    <source>
        <dbReference type="ARBA" id="ARBA00022723"/>
    </source>
</evidence>
<accession>A0ABT9V6X1</accession>
<dbReference type="InterPro" id="IPR017900">
    <property type="entry name" value="4Fe4S_Fe_S_CS"/>
</dbReference>
<dbReference type="PANTHER" id="PTHR24960">
    <property type="entry name" value="PHOTOSYSTEM I IRON-SULFUR CENTER-RELATED"/>
    <property type="match status" value="1"/>
</dbReference>
<dbReference type="Gene3D" id="3.30.70.20">
    <property type="match status" value="2"/>
</dbReference>
<dbReference type="InterPro" id="IPR050157">
    <property type="entry name" value="PSI_iron-sulfur_center"/>
</dbReference>
<protein>
    <submittedName>
        <fullName evidence="8">MauM/NapG family ferredoxin protein</fullName>
    </submittedName>
</protein>
<evidence type="ECO:0000256" key="5">
    <source>
        <dbReference type="ARBA" id="ARBA00023004"/>
    </source>
</evidence>
<keyword evidence="3" id="KW-0004">4Fe-4S</keyword>
<evidence type="ECO:0000256" key="6">
    <source>
        <dbReference type="ARBA" id="ARBA00023014"/>
    </source>
</evidence>
<dbReference type="PANTHER" id="PTHR24960:SF79">
    <property type="entry name" value="PHOTOSYSTEM I IRON-SULFUR CENTER"/>
    <property type="match status" value="1"/>
</dbReference>
<evidence type="ECO:0000313" key="8">
    <source>
        <dbReference type="EMBL" id="MDQ0156698.1"/>
    </source>
</evidence>
<keyword evidence="4" id="KW-0479">Metal-binding</keyword>
<comment type="function">
    <text evidence="2">Ferredoxins are iron-sulfur proteins that transfer electrons in a wide variety of metabolic reactions.</text>
</comment>
<feature type="domain" description="4Fe-4S ferredoxin-type" evidence="7">
    <location>
        <begin position="76"/>
        <end position="107"/>
    </location>
</feature>
<keyword evidence="6" id="KW-0411">Iron-sulfur</keyword>
<sequence length="180" mass="19727">MNRRQFFSLNLEGAVGFLGNFLAPQLDLDREFFRPPGTNNELDFLTACNRCGLCKEACSEGIIKLFSISQGAKLVNTPYIDPNESPCTFCHKCIDICPTDALHFGAANSIGYARINPQTCLTYKDVMCDYCVHACPKENAIKLQDGKPVILKENCNGCGLCVSHCISEAKGVYISPSTIT</sequence>
<dbReference type="PROSITE" id="PS51379">
    <property type="entry name" value="4FE4S_FER_2"/>
    <property type="match status" value="3"/>
</dbReference>
<reference evidence="8 9" key="1">
    <citation type="submission" date="2023-07" db="EMBL/GenBank/DDBJ databases">
        <title>Genomic Encyclopedia of Type Strains, Phase IV (KMG-IV): sequencing the most valuable type-strain genomes for metagenomic binning, comparative biology and taxonomic classification.</title>
        <authorList>
            <person name="Goeker M."/>
        </authorList>
    </citation>
    <scope>NUCLEOTIDE SEQUENCE [LARGE SCALE GENOMIC DNA]</scope>
    <source>
        <strain evidence="8 9">DSM 23948</strain>
    </source>
</reference>
<evidence type="ECO:0000256" key="3">
    <source>
        <dbReference type="ARBA" id="ARBA00022485"/>
    </source>
</evidence>
<evidence type="ECO:0000256" key="2">
    <source>
        <dbReference type="ARBA" id="ARBA00003532"/>
    </source>
</evidence>
<gene>
    <name evidence="8" type="ORF">J2S07_003019</name>
</gene>
<feature type="domain" description="4Fe-4S ferredoxin-type" evidence="7">
    <location>
        <begin position="146"/>
        <end position="175"/>
    </location>
</feature>